<dbReference type="InterPro" id="IPR032466">
    <property type="entry name" value="Metal_Hydrolase"/>
</dbReference>
<dbReference type="InterPro" id="IPR052358">
    <property type="entry name" value="Aro_Compnd_Degr_Hydrolases"/>
</dbReference>
<protein>
    <recommendedName>
        <fullName evidence="1">Amidohydrolase-related domain-containing protein</fullName>
    </recommendedName>
</protein>
<evidence type="ECO:0000313" key="3">
    <source>
        <dbReference type="Proteomes" id="UP001501706"/>
    </source>
</evidence>
<dbReference type="SUPFAM" id="SSF51556">
    <property type="entry name" value="Metallo-dependent hydrolases"/>
    <property type="match status" value="1"/>
</dbReference>
<feature type="domain" description="Amidohydrolase-related" evidence="1">
    <location>
        <begin position="7"/>
        <end position="93"/>
    </location>
</feature>
<dbReference type="Pfam" id="PF04909">
    <property type="entry name" value="Amidohydro_2"/>
    <property type="match status" value="1"/>
</dbReference>
<gene>
    <name evidence="2" type="ORF">GCM10009097_53160</name>
</gene>
<keyword evidence="3" id="KW-1185">Reference proteome</keyword>
<dbReference type="PANTHER" id="PTHR35563">
    <property type="entry name" value="BARREL METAL-DEPENDENT HYDROLASE, PUTATIVE (AFU_ORTHOLOGUE AFUA_1G16240)-RELATED"/>
    <property type="match status" value="1"/>
</dbReference>
<dbReference type="Proteomes" id="UP001501706">
    <property type="component" value="Unassembled WGS sequence"/>
</dbReference>
<dbReference type="EMBL" id="BAAAEN010000032">
    <property type="protein sequence ID" value="GAA0529017.1"/>
    <property type="molecule type" value="Genomic_DNA"/>
</dbReference>
<sequence length="100" mass="11462">MSLLDTDRCWIKLASLYRLSSQPYPHADMLPMIHRVVAARPDRMIWGSNWPHPIHTGPMPNDGDLVDLIPLWVPDAADRHRMLVDNPQALYGFEPVPRQA</sequence>
<dbReference type="PANTHER" id="PTHR35563:SF2">
    <property type="entry name" value="BARREL METAL-DEPENDENT HYDROLASE, PUTATIVE (AFU_ORTHOLOGUE AFUA_1G16240)-RELATED"/>
    <property type="match status" value="1"/>
</dbReference>
<dbReference type="InterPro" id="IPR006680">
    <property type="entry name" value="Amidohydro-rel"/>
</dbReference>
<comment type="caution">
    <text evidence="2">The sequence shown here is derived from an EMBL/GenBank/DDBJ whole genome shotgun (WGS) entry which is preliminary data.</text>
</comment>
<evidence type="ECO:0000313" key="2">
    <source>
        <dbReference type="EMBL" id="GAA0529017.1"/>
    </source>
</evidence>
<reference evidence="2 3" key="1">
    <citation type="journal article" date="2019" name="Int. J. Syst. Evol. Microbiol.">
        <title>The Global Catalogue of Microorganisms (GCM) 10K type strain sequencing project: providing services to taxonomists for standard genome sequencing and annotation.</title>
        <authorList>
            <consortium name="The Broad Institute Genomics Platform"/>
            <consortium name="The Broad Institute Genome Sequencing Center for Infectious Disease"/>
            <person name="Wu L."/>
            <person name="Ma J."/>
        </authorList>
    </citation>
    <scope>NUCLEOTIDE SEQUENCE [LARGE SCALE GENOMIC DNA]</scope>
    <source>
        <strain evidence="2 3">JCM 14330</strain>
    </source>
</reference>
<proteinExistence type="predicted"/>
<organism evidence="2 3">
    <name type="scientific">Pigmentiphaga daeguensis</name>
    <dbReference type="NCBI Taxonomy" id="414049"/>
    <lineage>
        <taxon>Bacteria</taxon>
        <taxon>Pseudomonadati</taxon>
        <taxon>Pseudomonadota</taxon>
        <taxon>Betaproteobacteria</taxon>
        <taxon>Burkholderiales</taxon>
        <taxon>Alcaligenaceae</taxon>
        <taxon>Pigmentiphaga</taxon>
    </lineage>
</organism>
<evidence type="ECO:0000259" key="1">
    <source>
        <dbReference type="Pfam" id="PF04909"/>
    </source>
</evidence>
<name>A0ABN1CYZ7_9BURK</name>
<accession>A0ABN1CYZ7</accession>
<dbReference type="Gene3D" id="3.20.20.140">
    <property type="entry name" value="Metal-dependent hydrolases"/>
    <property type="match status" value="1"/>
</dbReference>